<protein>
    <submittedName>
        <fullName evidence="1">Uncharacterized protein</fullName>
    </submittedName>
</protein>
<dbReference type="GO" id="GO:0005975">
    <property type="term" value="P:carbohydrate metabolic process"/>
    <property type="evidence" value="ECO:0007669"/>
    <property type="project" value="InterPro"/>
</dbReference>
<evidence type="ECO:0000313" key="2">
    <source>
        <dbReference type="Proteomes" id="UP000579605"/>
    </source>
</evidence>
<dbReference type="RefSeq" id="WP_179785863.1">
    <property type="nucleotide sequence ID" value="NZ_BAAARR010000015.1"/>
</dbReference>
<dbReference type="EMBL" id="JACBZH010000001">
    <property type="protein sequence ID" value="NYH87858.1"/>
    <property type="molecule type" value="Genomic_DNA"/>
</dbReference>
<dbReference type="PROSITE" id="PS51318">
    <property type="entry name" value="TAT"/>
    <property type="match status" value="1"/>
</dbReference>
<dbReference type="InterPro" id="IPR006311">
    <property type="entry name" value="TAT_signal"/>
</dbReference>
<dbReference type="Proteomes" id="UP000579605">
    <property type="component" value="Unassembled WGS sequence"/>
</dbReference>
<organism evidence="1 2">
    <name type="scientific">Actinopolymorpha rutila</name>
    <dbReference type="NCBI Taxonomy" id="446787"/>
    <lineage>
        <taxon>Bacteria</taxon>
        <taxon>Bacillati</taxon>
        <taxon>Actinomycetota</taxon>
        <taxon>Actinomycetes</taxon>
        <taxon>Propionibacteriales</taxon>
        <taxon>Actinopolymorphaceae</taxon>
        <taxon>Actinopolymorpha</taxon>
    </lineage>
</organism>
<keyword evidence="2" id="KW-1185">Reference proteome</keyword>
<comment type="caution">
    <text evidence="1">The sequence shown here is derived from an EMBL/GenBank/DDBJ whole genome shotgun (WGS) entry which is preliminary data.</text>
</comment>
<sequence length="875" mass="93766">MRDDDGAAGRFHTDGPTRRRVLAGVTGLGLTTLVGAAQDPAVAATATAKVASGATAKPPPPTTELLAVSGPGQPRWLSVPMSRIVVNPYDFNQTSSEVEQNSGPELPLSVGYYAHNQAIRVPSLLSLYVRPAGEPDPKPPAVVFADDFDDLSPQWSAEPGVVATTANSRLTMTLPDSAPNPWGALSRTLTVDVDAYPVVTVDVTSVAGAWALKVNEGDAPVDTVVQGDTTATGTFSYDLRKVTGWSGTRTFSLRLFVVQKNAPLVVDRIAVQAEPTSWLEPAKDFTTTWRPQALEFSAHYASGGGVRGRDQFHDAASLTRVLAVSDVAGGGRKLTLAGRFSGEIALDGRGVLTVRGDAFGYSLTLGRETRVRYYADETDLRAGGPELDAPPPSGYWGVEVPARDLTVGIGFAYAGEGSARSAQRALDAARPDAADRDQARWTAYWNAELERVPRPRDFTLPGVPADGVGPDDVTATYYRAWHFLAANTLPEAPEVGYHHPQVATGKPSMWNYGAEGARPSASWDSLLGIQYLGYLRPDVAWSSFEGLMSLVDGDGKLGGESLPSRKAQTAWMLYSVTGDRARLAGIYADLRRYLLWAQENPRWIFGDHDIPDERDAEFVVSLIVDFGYAERIAAVVGETGDVAFWRTRKEQLTRDYGSWFFPADGPSPTLQYHYVEGSHADSPGNTLWVCTGLHLPQLSARQRDLLVARFRASFSPEATLAGFGFPDVKAPDVTYTTYGLLENGLTAEADAFVQANIRDIVRAGSFAEVYDDPPGGPVGTGVRPSMFGAVNLVDFVWLRNGCRADDGAPVFVRLSGEADGGVSGLTYQGRRFDVEVDGAAGFILLSGAAIAGSSRCRRLSAPVGVSVPLPEDCAR</sequence>
<evidence type="ECO:0000313" key="1">
    <source>
        <dbReference type="EMBL" id="NYH87858.1"/>
    </source>
</evidence>
<gene>
    <name evidence="1" type="ORF">F4554_000496</name>
</gene>
<dbReference type="InterPro" id="IPR012341">
    <property type="entry name" value="6hp_glycosidase-like_sf"/>
</dbReference>
<dbReference type="AlphaFoldDB" id="A0A852Z891"/>
<dbReference type="SUPFAM" id="SSF48208">
    <property type="entry name" value="Six-hairpin glycosidases"/>
    <property type="match status" value="1"/>
</dbReference>
<proteinExistence type="predicted"/>
<dbReference type="InterPro" id="IPR008928">
    <property type="entry name" value="6-hairpin_glycosidase_sf"/>
</dbReference>
<accession>A0A852Z891</accession>
<name>A0A852Z891_9ACTN</name>
<dbReference type="Gene3D" id="1.50.10.10">
    <property type="match status" value="1"/>
</dbReference>
<reference evidence="1 2" key="1">
    <citation type="submission" date="2020-07" db="EMBL/GenBank/DDBJ databases">
        <title>Sequencing the genomes of 1000 actinobacteria strains.</title>
        <authorList>
            <person name="Klenk H.-P."/>
        </authorList>
    </citation>
    <scope>NUCLEOTIDE SEQUENCE [LARGE SCALE GENOMIC DNA]</scope>
    <source>
        <strain evidence="1 2">DSM 18448</strain>
    </source>
</reference>